<comment type="caution">
    <text evidence="1">The sequence shown here is derived from an EMBL/GenBank/DDBJ whole genome shotgun (WGS) entry which is preliminary data.</text>
</comment>
<sequence>MGTIETAISELTRTSQDMAPAIEALGRATTSPTPGEGQTVQQMQAWSLRAARAFKEPAERVSEIGERMFNTTKELDVDMQRLRRIAVELSSVSPDFAASYNTMINQLAGIDVVSAQLDELLVKMKPAEYLSVALRKSLRPARRGLTRITDSLHLIETWQPIEVAISE</sequence>
<proteinExistence type="predicted"/>
<reference evidence="1 2" key="1">
    <citation type="submission" date="2022-03" db="EMBL/GenBank/DDBJ databases">
        <title>Sinomonas sp. isolated from a soil.</title>
        <authorList>
            <person name="Han J."/>
            <person name="Kim D.-U."/>
        </authorList>
    </citation>
    <scope>NUCLEOTIDE SEQUENCE [LARGE SCALE GENOMIC DNA]</scope>
    <source>
        <strain evidence="1 2">5-5</strain>
    </source>
</reference>
<name>A0ABS9U7L5_9MICC</name>
<accession>A0ABS9U7L5</accession>
<dbReference type="RefSeq" id="WP_241056773.1">
    <property type="nucleotide sequence ID" value="NZ_JAKZBV010000003.1"/>
</dbReference>
<gene>
    <name evidence="1" type="ORF">L0M17_21955</name>
</gene>
<evidence type="ECO:0000313" key="1">
    <source>
        <dbReference type="EMBL" id="MCH6472590.1"/>
    </source>
</evidence>
<dbReference type="EMBL" id="JAKZBV010000003">
    <property type="protein sequence ID" value="MCH6472590.1"/>
    <property type="molecule type" value="Genomic_DNA"/>
</dbReference>
<evidence type="ECO:0000313" key="2">
    <source>
        <dbReference type="Proteomes" id="UP001202922"/>
    </source>
</evidence>
<dbReference type="Proteomes" id="UP001202922">
    <property type="component" value="Unassembled WGS sequence"/>
</dbReference>
<organism evidence="1 2">
    <name type="scientific">Sinomonas terrae</name>
    <dbReference type="NCBI Taxonomy" id="2908838"/>
    <lineage>
        <taxon>Bacteria</taxon>
        <taxon>Bacillati</taxon>
        <taxon>Actinomycetota</taxon>
        <taxon>Actinomycetes</taxon>
        <taxon>Micrococcales</taxon>
        <taxon>Micrococcaceae</taxon>
        <taxon>Sinomonas</taxon>
    </lineage>
</organism>
<keyword evidence="2" id="KW-1185">Reference proteome</keyword>
<protein>
    <submittedName>
        <fullName evidence="1">Uncharacterized protein</fullName>
    </submittedName>
</protein>